<dbReference type="OrthoDB" id="2875619at2"/>
<accession>A0A7X5C192</accession>
<comment type="caution">
    <text evidence="2">The sequence shown here is derived from an EMBL/GenBank/DDBJ whole genome shotgun (WGS) entry which is preliminary data.</text>
</comment>
<feature type="domain" description="Immunity MXAN-0049 protein" evidence="1">
    <location>
        <begin position="47"/>
        <end position="175"/>
    </location>
</feature>
<sequence length="289" mass="33038">MKLWLLDYHPAYANIQFEQFEDFERLTFAGHPLANAWIPPRMTGTLGDQPSDFLKCHNGALLLTQKAKALFERHLQPGEVEFLPVPHGSETLYFAHVLNLVSCIDAANSKLKCLSNGMLSEYERYAFHASLVEPHRMLRVRFHEGDRLVQYPFVGDVLHEAITNSDLTGYQLIEMWDSDYSWQQHEADYQAMIDAVTDSLTMTFDYSTAVNHCEQRGIDVYSGKWAMRHDPDNGLQLGDLMQDGTYNWIDPYFIPPILLSLTWGIIDPLPEKPALLDKIDGVFAGRKKS</sequence>
<reference evidence="2 3" key="1">
    <citation type="submission" date="2020-01" db="EMBL/GenBank/DDBJ databases">
        <title>Paenibacillus soybeanensis sp. nov. isolated from the nodules of soybean (Glycine max(L.) Merr).</title>
        <authorList>
            <person name="Wang H."/>
        </authorList>
    </citation>
    <scope>NUCLEOTIDE SEQUENCE [LARGE SCALE GENOMIC DNA]</scope>
    <source>
        <strain evidence="2 3">DSM 23054</strain>
    </source>
</reference>
<protein>
    <recommendedName>
        <fullName evidence="1">Immunity MXAN-0049 protein domain-containing protein</fullName>
    </recommendedName>
</protein>
<evidence type="ECO:0000313" key="2">
    <source>
        <dbReference type="EMBL" id="NBC72527.1"/>
    </source>
</evidence>
<name>A0A7X5C192_9BACL</name>
<evidence type="ECO:0000259" key="1">
    <source>
        <dbReference type="Pfam" id="PF07791"/>
    </source>
</evidence>
<keyword evidence="3" id="KW-1185">Reference proteome</keyword>
<organism evidence="2 3">
    <name type="scientific">Paenibacillus sacheonensis</name>
    <dbReference type="NCBI Taxonomy" id="742054"/>
    <lineage>
        <taxon>Bacteria</taxon>
        <taxon>Bacillati</taxon>
        <taxon>Bacillota</taxon>
        <taxon>Bacilli</taxon>
        <taxon>Bacillales</taxon>
        <taxon>Paenibacillaceae</taxon>
        <taxon>Paenibacillus</taxon>
    </lineage>
</organism>
<proteinExistence type="predicted"/>
<evidence type="ECO:0000313" key="3">
    <source>
        <dbReference type="Proteomes" id="UP000558113"/>
    </source>
</evidence>
<dbReference type="InterPro" id="IPR012433">
    <property type="entry name" value="Imm11"/>
</dbReference>
<gene>
    <name evidence="2" type="ORF">GT003_26315</name>
</gene>
<dbReference type="Proteomes" id="UP000558113">
    <property type="component" value="Unassembled WGS sequence"/>
</dbReference>
<dbReference type="EMBL" id="JAAAMU010000020">
    <property type="protein sequence ID" value="NBC72527.1"/>
    <property type="molecule type" value="Genomic_DNA"/>
</dbReference>
<dbReference type="AlphaFoldDB" id="A0A7X5C192"/>
<dbReference type="RefSeq" id="WP_161703615.1">
    <property type="nucleotide sequence ID" value="NZ_JAAAMU010000020.1"/>
</dbReference>
<dbReference type="Pfam" id="PF07791">
    <property type="entry name" value="Imm11"/>
    <property type="match status" value="1"/>
</dbReference>